<proteinExistence type="predicted"/>
<dbReference type="OrthoDB" id="350315at2157"/>
<sequence>MTDTNQPSPRIYTAGAMREDGEHAEWRRSVQGQFDDITFYHPEGFSHEHSGFRVGGAVSEDIAAIRAADGLVAYITETPQVGTTTEVLHAVHTGTPTLVLFNYDTDESGLIDGKISSDDDDYEFQELRYPTEVDPIQVRGHATDHWFLVNYLVGDSKPQSTQPGEVEGHLPGEIQRWPGVREATVMAIPDEEDLQRAVYNWIESEFGVDAASSLN</sequence>
<gene>
    <name evidence="1" type="ORF">SAMN05216388_100942</name>
</gene>
<evidence type="ECO:0000313" key="2">
    <source>
        <dbReference type="Proteomes" id="UP000198775"/>
    </source>
</evidence>
<dbReference type="EMBL" id="FOCX01000009">
    <property type="protein sequence ID" value="SEO18201.1"/>
    <property type="molecule type" value="Genomic_DNA"/>
</dbReference>
<dbReference type="AlphaFoldDB" id="A0A1H8ML88"/>
<dbReference type="Proteomes" id="UP000198775">
    <property type="component" value="Unassembled WGS sequence"/>
</dbReference>
<accession>A0A1H8ML88</accession>
<protein>
    <recommendedName>
        <fullName evidence="3">Nucleoside 2-deoxyribosyltransferase</fullName>
    </recommendedName>
</protein>
<dbReference type="SUPFAM" id="SSF52309">
    <property type="entry name" value="N-(deoxy)ribosyltransferase-like"/>
    <property type="match status" value="1"/>
</dbReference>
<dbReference type="Gene3D" id="3.40.50.450">
    <property type="match status" value="1"/>
</dbReference>
<dbReference type="RefSeq" id="WP_092660010.1">
    <property type="nucleotide sequence ID" value="NZ_FOCX01000009.1"/>
</dbReference>
<name>A0A1H8ML88_9EURY</name>
<reference evidence="2" key="1">
    <citation type="submission" date="2016-10" db="EMBL/GenBank/DDBJ databases">
        <authorList>
            <person name="Varghese N."/>
            <person name="Submissions S."/>
        </authorList>
    </citation>
    <scope>NUCLEOTIDE SEQUENCE [LARGE SCALE GENOMIC DNA]</scope>
    <source>
        <strain evidence="2">IBRC-M 10043</strain>
    </source>
</reference>
<evidence type="ECO:0008006" key="3">
    <source>
        <dbReference type="Google" id="ProtNLM"/>
    </source>
</evidence>
<keyword evidence="2" id="KW-1185">Reference proteome</keyword>
<organism evidence="1 2">
    <name type="scientific">Halorientalis persicus</name>
    <dbReference type="NCBI Taxonomy" id="1367881"/>
    <lineage>
        <taxon>Archaea</taxon>
        <taxon>Methanobacteriati</taxon>
        <taxon>Methanobacteriota</taxon>
        <taxon>Stenosarchaea group</taxon>
        <taxon>Halobacteria</taxon>
        <taxon>Halobacteriales</taxon>
        <taxon>Haloarculaceae</taxon>
        <taxon>Halorientalis</taxon>
    </lineage>
</organism>
<evidence type="ECO:0000313" key="1">
    <source>
        <dbReference type="EMBL" id="SEO18201.1"/>
    </source>
</evidence>